<proteinExistence type="predicted"/>
<dbReference type="AlphaFoldDB" id="A0A914IAR6"/>
<accession>A0A914IAR6</accession>
<keyword evidence="1" id="KW-1185">Reference proteome</keyword>
<organism evidence="1 2">
    <name type="scientific">Globodera rostochiensis</name>
    <name type="common">Golden nematode worm</name>
    <name type="synonym">Heterodera rostochiensis</name>
    <dbReference type="NCBI Taxonomy" id="31243"/>
    <lineage>
        <taxon>Eukaryota</taxon>
        <taxon>Metazoa</taxon>
        <taxon>Ecdysozoa</taxon>
        <taxon>Nematoda</taxon>
        <taxon>Chromadorea</taxon>
        <taxon>Rhabditida</taxon>
        <taxon>Tylenchina</taxon>
        <taxon>Tylenchomorpha</taxon>
        <taxon>Tylenchoidea</taxon>
        <taxon>Heteroderidae</taxon>
        <taxon>Heteroderinae</taxon>
        <taxon>Globodera</taxon>
    </lineage>
</organism>
<evidence type="ECO:0000313" key="1">
    <source>
        <dbReference type="Proteomes" id="UP000887572"/>
    </source>
</evidence>
<dbReference type="Proteomes" id="UP000887572">
    <property type="component" value="Unplaced"/>
</dbReference>
<name>A0A914IAR6_GLORO</name>
<evidence type="ECO:0000313" key="2">
    <source>
        <dbReference type="WBParaSite" id="Gr19_v10_g8862.t1"/>
    </source>
</evidence>
<reference evidence="2" key="1">
    <citation type="submission" date="2022-11" db="UniProtKB">
        <authorList>
            <consortium name="WormBaseParasite"/>
        </authorList>
    </citation>
    <scope>IDENTIFICATION</scope>
</reference>
<sequence length="120" mass="13740">MATLSFCLKWPKSGSHLLEKYMTESLPHQCKLCNKIAAATSNGDKWLQKLDGDNFSLLKFCMDEIRSADVDQTPSEGSHHQQLFACHGFTSDKKKLRETLEAISKNEIEFCNNQKYCQMF</sequence>
<protein>
    <submittedName>
        <fullName evidence="2">Uncharacterized protein</fullName>
    </submittedName>
</protein>
<dbReference type="WBParaSite" id="Gr19_v10_g8862.t1">
    <property type="protein sequence ID" value="Gr19_v10_g8862.t1"/>
    <property type="gene ID" value="Gr19_v10_g8862"/>
</dbReference>